<evidence type="ECO:0000313" key="1">
    <source>
        <dbReference type="EMBL" id="EUJ18065.1"/>
    </source>
</evidence>
<proteinExistence type="predicted"/>
<dbReference type="Proteomes" id="UP000019246">
    <property type="component" value="Unassembled WGS sequence"/>
</dbReference>
<dbReference type="PROSITE" id="PS51257">
    <property type="entry name" value="PROKAR_LIPOPROTEIN"/>
    <property type="match status" value="1"/>
</dbReference>
<reference evidence="1 2" key="1">
    <citation type="journal article" date="2014" name="Int. J. Syst. Evol. Microbiol.">
        <title>Listeria floridensis sp. nov., Listeria aquatica sp. nov., Listeria cornellensis sp. nov., Listeria riparia sp. nov. and Listeria grandensis sp. nov., from agricultural and natural environments.</title>
        <authorList>
            <person name="den Bakker H.C."/>
            <person name="Warchocki S."/>
            <person name="Wright E.M."/>
            <person name="Allred A.F."/>
            <person name="Ahlstrom C."/>
            <person name="Manuel C.S."/>
            <person name="Stasiewicz M.J."/>
            <person name="Burrell A."/>
            <person name="Roof S."/>
            <person name="Strawn L."/>
            <person name="Fortes E.D."/>
            <person name="Nightingale K.K."/>
            <person name="Kephart D."/>
            <person name="Wiedmann M."/>
        </authorList>
    </citation>
    <scope>NUCLEOTIDE SEQUENCE [LARGE SCALE GENOMIC DNA]</scope>
    <source>
        <strain evidence="1 2">FSL S10-1188</strain>
    </source>
</reference>
<dbReference type="AlphaFoldDB" id="W7AXT2"/>
<dbReference type="STRING" id="1265818.MAQA_09886"/>
<keyword evidence="2" id="KW-1185">Reference proteome</keyword>
<name>W7AXT2_9LIST</name>
<accession>W7AXT2</accession>
<comment type="caution">
    <text evidence="1">The sequence shown here is derived from an EMBL/GenBank/DDBJ whole genome shotgun (WGS) entry which is preliminary data.</text>
</comment>
<protein>
    <recommendedName>
        <fullName evidence="3">Lipoprotein</fullName>
    </recommendedName>
</protein>
<organism evidence="1 2">
    <name type="scientific">Listeria aquatica FSL S10-1188</name>
    <dbReference type="NCBI Taxonomy" id="1265818"/>
    <lineage>
        <taxon>Bacteria</taxon>
        <taxon>Bacillati</taxon>
        <taxon>Bacillota</taxon>
        <taxon>Bacilli</taxon>
        <taxon>Bacillales</taxon>
        <taxon>Listeriaceae</taxon>
        <taxon>Listeria</taxon>
    </lineage>
</organism>
<evidence type="ECO:0000313" key="2">
    <source>
        <dbReference type="Proteomes" id="UP000019246"/>
    </source>
</evidence>
<evidence type="ECO:0008006" key="3">
    <source>
        <dbReference type="Google" id="ProtNLM"/>
    </source>
</evidence>
<gene>
    <name evidence="1" type="ORF">MAQA_09886</name>
</gene>
<dbReference type="EMBL" id="AOCG01000011">
    <property type="protein sequence ID" value="EUJ18065.1"/>
    <property type="molecule type" value="Genomic_DNA"/>
</dbReference>
<sequence length="42" mass="4689">MKKIGLIASLMFMLVILVACGGYTQSKNIESKKNEVMGNYTY</sequence>